<keyword evidence="1" id="KW-0150">Chloroplast</keyword>
<evidence type="ECO:0008006" key="2">
    <source>
        <dbReference type="Google" id="ProtNLM"/>
    </source>
</evidence>
<protein>
    <recommendedName>
        <fullName evidence="2">Reverse transcriptase N-terminal domain-containing protein</fullName>
    </recommendedName>
</protein>
<organism evidence="1">
    <name type="scientific">Polysiphonia elongata</name>
    <dbReference type="NCBI Taxonomy" id="159753"/>
    <lineage>
        <taxon>Eukaryota</taxon>
        <taxon>Rhodophyta</taxon>
        <taxon>Florideophyceae</taxon>
        <taxon>Rhodymeniophycidae</taxon>
        <taxon>Ceramiales</taxon>
        <taxon>Rhodomelaceae</taxon>
        <taxon>Polysiphonioideae</taxon>
        <taxon>Polysiphonia</taxon>
    </lineage>
</organism>
<proteinExistence type="predicted"/>
<dbReference type="RefSeq" id="YP_009394738.1">
    <property type="nucleotide sequence ID" value="NC_035274.1"/>
</dbReference>
<keyword evidence="1" id="KW-0934">Plastid</keyword>
<name>A0A1Z1MBG6_9FLOR</name>
<dbReference type="AlphaFoldDB" id="A0A1Z1MBG6"/>
<sequence>MKLADNKRYWKSLPWNKIFLRIQMLVNQIFIETKKHNLKRVQSLQNYIVNCNELKILVLNKTIPKLYILYYMHNKRYDFLDNSFNSILIKNLFFNKKHSSKNFATLKTLIKQSLIYICTRPLFEARLSRYTNNNTKLYIASYLVSKKKYYYYLSNKYIQKKIVLPKYIRNSLIDTLNRINYLDIFKLYKSRHNKNLDSHNYLKYLFNLENLNFLIQILTQFILPDSNWYNFSTIKKERYGKKSYKRTKQIKKDMTYLLKSFKFYLKLRFLINKLKISNYIFTNFKLYSLDKKINYLYYIWYDSINNFINLYSVTQCHLLMNQVLNLVLKKTISNSISYKNKIYKVNTSLNKLTYLFNLNSYYSSY</sequence>
<geneLocation type="chloroplast" evidence="1"/>
<evidence type="ECO:0000313" key="1">
    <source>
        <dbReference type="EMBL" id="ARW63300.1"/>
    </source>
</evidence>
<accession>A0A1Z1MBG6</accession>
<dbReference type="GeneID" id="33356652"/>
<dbReference type="EMBL" id="MF101427">
    <property type="protein sequence ID" value="ARW63300.1"/>
    <property type="molecule type" value="Genomic_DNA"/>
</dbReference>
<reference evidence="1" key="1">
    <citation type="journal article" date="2017" name="J. Phycol.">
        <title>Analysis of chloroplast genomes and a supermatrix inform reclassification of the Rhodomelaceae (Rhodophyta).</title>
        <authorList>
            <person name="Diaz-Tapia P."/>
            <person name="Maggs C.A."/>
            <person name="West J.A."/>
            <person name="Verbruggen H."/>
        </authorList>
    </citation>
    <scope>NUCLEOTIDE SEQUENCE</scope>
    <source>
        <strain evidence="1">PD547</strain>
    </source>
</reference>
<gene>
    <name evidence="1" type="primary">ConsOrf5</name>
</gene>